<accession>A0A0R3WK11</accession>
<gene>
    <name evidence="4" type="ORF">TTAC_LOCUS1038</name>
</gene>
<dbReference type="InterPro" id="IPR036291">
    <property type="entry name" value="NAD(P)-bd_dom_sf"/>
</dbReference>
<dbReference type="AlphaFoldDB" id="A0A0R3WK11"/>
<dbReference type="OrthoDB" id="5405561at2759"/>
<evidence type="ECO:0000313" key="6">
    <source>
        <dbReference type="WBParaSite" id="TTAC_0000103701-mRNA-1"/>
    </source>
</evidence>
<evidence type="ECO:0000313" key="5">
    <source>
        <dbReference type="Proteomes" id="UP000274429"/>
    </source>
</evidence>
<dbReference type="Proteomes" id="UP000274429">
    <property type="component" value="Unassembled WGS sequence"/>
</dbReference>
<dbReference type="Pfam" id="PF00056">
    <property type="entry name" value="Ldh_1_N"/>
    <property type="match status" value="1"/>
</dbReference>
<evidence type="ECO:0000313" key="4">
    <source>
        <dbReference type="EMBL" id="VDM17352.1"/>
    </source>
</evidence>
<proteinExistence type="predicted"/>
<dbReference type="GO" id="GO:0006089">
    <property type="term" value="P:lactate metabolic process"/>
    <property type="evidence" value="ECO:0007669"/>
    <property type="project" value="TreeGrafter"/>
</dbReference>
<protein>
    <submittedName>
        <fullName evidence="6">Ldh_1_N domain-containing protein</fullName>
    </submittedName>
</protein>
<keyword evidence="2" id="KW-0520">NAD</keyword>
<dbReference type="InterPro" id="IPR015955">
    <property type="entry name" value="Lactate_DH/Glyco_Ohase_4_C"/>
</dbReference>
<dbReference type="PANTHER" id="PTHR43128:SF16">
    <property type="entry name" value="L-LACTATE DEHYDROGENASE"/>
    <property type="match status" value="1"/>
</dbReference>
<dbReference type="WBParaSite" id="TTAC_0000103701-mRNA-1">
    <property type="protein sequence ID" value="TTAC_0000103701-mRNA-1"/>
    <property type="gene ID" value="TTAC_0000103701"/>
</dbReference>
<sequence length="236" mass="25822">MEMLKDRLYMPIYADRKVSHKRVKISIIGCGREGMAAAFCILTKGIATELALIDLDEELVEAELKDLQGAGEYYPGCLIYGGANYKLVSNSTIIIMCEKVPVGDSEDRLNHAQRSLDTFKIDIMCYIAWRLSGFEKNRVFGIGTALESAAFRVGISQKLNVSPSAVRGHILGEHGLQSVPIFSSVECGGVRLRAVYPAFGTEKDAEGYNKIPDTINAKSAFLIIDIVIIAINLSKA</sequence>
<reference evidence="4 5" key="2">
    <citation type="submission" date="2018-11" db="EMBL/GenBank/DDBJ databases">
        <authorList>
            <consortium name="Pathogen Informatics"/>
        </authorList>
    </citation>
    <scope>NUCLEOTIDE SEQUENCE [LARGE SCALE GENOMIC DNA]</scope>
</reference>
<dbReference type="Gene3D" id="3.40.50.720">
    <property type="entry name" value="NAD(P)-binding Rossmann-like Domain"/>
    <property type="match status" value="2"/>
</dbReference>
<dbReference type="SUPFAM" id="SSF51735">
    <property type="entry name" value="NAD(P)-binding Rossmann-fold domains"/>
    <property type="match status" value="1"/>
</dbReference>
<dbReference type="InterPro" id="IPR001557">
    <property type="entry name" value="L-lactate/malate_DH"/>
</dbReference>
<dbReference type="PRINTS" id="PR00086">
    <property type="entry name" value="LLDHDRGNASE"/>
</dbReference>
<dbReference type="PANTHER" id="PTHR43128">
    <property type="entry name" value="L-2-HYDROXYCARBOXYLATE DEHYDROGENASE (NAD(P)(+))"/>
    <property type="match status" value="1"/>
</dbReference>
<name>A0A0R3WK11_HYDTA</name>
<dbReference type="InterPro" id="IPR001236">
    <property type="entry name" value="Lactate/malate_DH_N"/>
</dbReference>
<dbReference type="GO" id="GO:0004459">
    <property type="term" value="F:L-lactate dehydrogenase (NAD+) activity"/>
    <property type="evidence" value="ECO:0007669"/>
    <property type="project" value="TreeGrafter"/>
</dbReference>
<organism evidence="6">
    <name type="scientific">Hydatigena taeniaeformis</name>
    <name type="common">Feline tapeworm</name>
    <name type="synonym">Taenia taeniaeformis</name>
    <dbReference type="NCBI Taxonomy" id="6205"/>
    <lineage>
        <taxon>Eukaryota</taxon>
        <taxon>Metazoa</taxon>
        <taxon>Spiralia</taxon>
        <taxon>Lophotrochozoa</taxon>
        <taxon>Platyhelminthes</taxon>
        <taxon>Cestoda</taxon>
        <taxon>Eucestoda</taxon>
        <taxon>Cyclophyllidea</taxon>
        <taxon>Taeniidae</taxon>
        <taxon>Hydatigera</taxon>
    </lineage>
</organism>
<keyword evidence="5" id="KW-1185">Reference proteome</keyword>
<dbReference type="Gene3D" id="3.90.110.10">
    <property type="entry name" value="Lactate dehydrogenase/glycoside hydrolase, family 4, C-terminal"/>
    <property type="match status" value="1"/>
</dbReference>
<dbReference type="EMBL" id="UYWX01000162">
    <property type="protein sequence ID" value="VDM17352.1"/>
    <property type="molecule type" value="Genomic_DNA"/>
</dbReference>
<evidence type="ECO:0000256" key="2">
    <source>
        <dbReference type="ARBA" id="ARBA00023027"/>
    </source>
</evidence>
<feature type="domain" description="Lactate/malate dehydrogenase N-terminal" evidence="3">
    <location>
        <begin position="23"/>
        <end position="115"/>
    </location>
</feature>
<evidence type="ECO:0000256" key="1">
    <source>
        <dbReference type="ARBA" id="ARBA00023002"/>
    </source>
</evidence>
<keyword evidence="1" id="KW-0560">Oxidoreductase</keyword>
<dbReference type="SUPFAM" id="SSF56327">
    <property type="entry name" value="LDH C-terminal domain-like"/>
    <property type="match status" value="1"/>
</dbReference>
<evidence type="ECO:0000259" key="3">
    <source>
        <dbReference type="Pfam" id="PF00056"/>
    </source>
</evidence>
<dbReference type="STRING" id="6205.A0A0R3WK11"/>
<reference evidence="6" key="1">
    <citation type="submission" date="2017-02" db="UniProtKB">
        <authorList>
            <consortium name="WormBaseParasite"/>
        </authorList>
    </citation>
    <scope>IDENTIFICATION</scope>
</reference>